<evidence type="ECO:0000256" key="2">
    <source>
        <dbReference type="ARBA" id="ARBA00022448"/>
    </source>
</evidence>
<evidence type="ECO:0000256" key="3">
    <source>
        <dbReference type="ARBA" id="ARBA00022485"/>
    </source>
</evidence>
<keyword evidence="6 8" id="KW-0408">Iron</keyword>
<dbReference type="InterPro" id="IPR017896">
    <property type="entry name" value="4Fe4S_Fe-S-bd"/>
</dbReference>
<name>A0A1M7PRQ0_9BACI</name>
<dbReference type="EMBL" id="FRCZ01000004">
    <property type="protein sequence ID" value="SHN20072.1"/>
    <property type="molecule type" value="Genomic_DNA"/>
</dbReference>
<keyword evidence="5 8" id="KW-0249">Electron transport</keyword>
<evidence type="ECO:0000256" key="7">
    <source>
        <dbReference type="ARBA" id="ARBA00023014"/>
    </source>
</evidence>
<protein>
    <recommendedName>
        <fullName evidence="8">Ferredoxin</fullName>
    </recommendedName>
</protein>
<comment type="cofactor">
    <cofactor evidence="1">
        <name>[4Fe-4S] cluster</name>
        <dbReference type="ChEBI" id="CHEBI:49883"/>
    </cofactor>
</comment>
<dbReference type="Pfam" id="PF13370">
    <property type="entry name" value="Fer4_13"/>
    <property type="match status" value="1"/>
</dbReference>
<evidence type="ECO:0000256" key="4">
    <source>
        <dbReference type="ARBA" id="ARBA00022723"/>
    </source>
</evidence>
<keyword evidence="4 8" id="KW-0479">Metal-binding</keyword>
<keyword evidence="2 8" id="KW-0813">Transport</keyword>
<sequence>MPYYTYIDKETCIACGVCGATAPELFDYDEEGIAFAKRDKNSAREIVPRQYEDDLLDAEEGCPTESVKVIEKKLNHFLYSLNTS</sequence>
<keyword evidence="11" id="KW-1185">Reference proteome</keyword>
<evidence type="ECO:0000313" key="11">
    <source>
        <dbReference type="Proteomes" id="UP000184184"/>
    </source>
</evidence>
<proteinExistence type="predicted"/>
<dbReference type="Gene3D" id="3.30.70.20">
    <property type="match status" value="1"/>
</dbReference>
<evidence type="ECO:0000256" key="6">
    <source>
        <dbReference type="ARBA" id="ARBA00023004"/>
    </source>
</evidence>
<dbReference type="PANTHER" id="PTHR39163:SF1">
    <property type="entry name" value="FERREDOXIN"/>
    <property type="match status" value="1"/>
</dbReference>
<dbReference type="PROSITE" id="PS51379">
    <property type="entry name" value="4FE4S_FER_2"/>
    <property type="match status" value="1"/>
</dbReference>
<evidence type="ECO:0000313" key="10">
    <source>
        <dbReference type="EMBL" id="SHN20072.1"/>
    </source>
</evidence>
<dbReference type="GO" id="GO:0051539">
    <property type="term" value="F:4 iron, 4 sulfur cluster binding"/>
    <property type="evidence" value="ECO:0007669"/>
    <property type="project" value="UniProtKB-KW"/>
</dbReference>
<dbReference type="STRING" id="1027249.SAMN05216179_2464"/>
<feature type="domain" description="4Fe-4S ferredoxin-type" evidence="9">
    <location>
        <begin position="3"/>
        <end position="31"/>
    </location>
</feature>
<dbReference type="InterPro" id="IPR052395">
    <property type="entry name" value="ET_Ferredoxin"/>
</dbReference>
<evidence type="ECO:0000259" key="9">
    <source>
        <dbReference type="PROSITE" id="PS51379"/>
    </source>
</evidence>
<keyword evidence="3" id="KW-0004">4Fe-4S</keyword>
<dbReference type="AlphaFoldDB" id="A0A1M7PRQ0"/>
<dbReference type="GO" id="GO:0009055">
    <property type="term" value="F:electron transfer activity"/>
    <property type="evidence" value="ECO:0007669"/>
    <property type="project" value="UniProtKB-UniRule"/>
</dbReference>
<organism evidence="10 11">
    <name type="scientific">Gracilibacillus kekensis</name>
    <dbReference type="NCBI Taxonomy" id="1027249"/>
    <lineage>
        <taxon>Bacteria</taxon>
        <taxon>Bacillati</taxon>
        <taxon>Bacillota</taxon>
        <taxon>Bacilli</taxon>
        <taxon>Bacillales</taxon>
        <taxon>Bacillaceae</taxon>
        <taxon>Gracilibacillus</taxon>
    </lineage>
</organism>
<dbReference type="GO" id="GO:0005506">
    <property type="term" value="F:iron ion binding"/>
    <property type="evidence" value="ECO:0007669"/>
    <property type="project" value="UniProtKB-UniRule"/>
</dbReference>
<dbReference type="OrthoDB" id="9801085at2"/>
<gene>
    <name evidence="10" type="ORF">SAMN05216179_2464</name>
</gene>
<comment type="function">
    <text evidence="8">Ferredoxins are iron-sulfur proteins that transfer electrons in a wide variety of metabolic reactions.</text>
</comment>
<dbReference type="RefSeq" id="WP_073202133.1">
    <property type="nucleotide sequence ID" value="NZ_FRCZ01000004.1"/>
</dbReference>
<evidence type="ECO:0000256" key="8">
    <source>
        <dbReference type="RuleBase" id="RU368020"/>
    </source>
</evidence>
<keyword evidence="7 8" id="KW-0411">Iron-sulfur</keyword>
<dbReference type="Proteomes" id="UP000184184">
    <property type="component" value="Unassembled WGS sequence"/>
</dbReference>
<reference evidence="10 11" key="1">
    <citation type="submission" date="2016-11" db="EMBL/GenBank/DDBJ databases">
        <authorList>
            <person name="Jaros S."/>
            <person name="Januszkiewicz K."/>
            <person name="Wedrychowicz H."/>
        </authorList>
    </citation>
    <scope>NUCLEOTIDE SEQUENCE [LARGE SCALE GENOMIC DNA]</scope>
    <source>
        <strain evidence="10 11">CGMCC 1.10681</strain>
    </source>
</reference>
<evidence type="ECO:0000256" key="5">
    <source>
        <dbReference type="ARBA" id="ARBA00022982"/>
    </source>
</evidence>
<accession>A0A1M7PRQ0</accession>
<dbReference type="InterPro" id="IPR001080">
    <property type="entry name" value="3Fe4S_ferredoxin"/>
</dbReference>
<evidence type="ECO:0000256" key="1">
    <source>
        <dbReference type="ARBA" id="ARBA00001966"/>
    </source>
</evidence>
<dbReference type="SUPFAM" id="SSF54862">
    <property type="entry name" value="4Fe-4S ferredoxins"/>
    <property type="match status" value="1"/>
</dbReference>
<dbReference type="PANTHER" id="PTHR39163">
    <property type="entry name" value="FERREDOXIN"/>
    <property type="match status" value="1"/>
</dbReference>
<dbReference type="PRINTS" id="PR00352">
    <property type="entry name" value="3FE4SFRDOXIN"/>
</dbReference>